<reference evidence="1 2" key="1">
    <citation type="submission" date="2016-09" db="EMBL/GenBank/DDBJ databases">
        <authorList>
            <person name="Wen S.-F."/>
            <person name="Lo A.-C."/>
            <person name="Lin C.-J."/>
            <person name="Tseng T.-T."/>
        </authorList>
    </citation>
    <scope>NUCLEOTIDE SEQUENCE [LARGE SCALE GENOMIC DNA]</scope>
    <source>
        <strain evidence="1 2">12609</strain>
    </source>
</reference>
<organism evidence="1 2">
    <name type="scientific">Xanthomonas campestris pv. glycines</name>
    <dbReference type="NCBI Taxonomy" id="473421"/>
    <lineage>
        <taxon>Bacteria</taxon>
        <taxon>Pseudomonadati</taxon>
        <taxon>Pseudomonadota</taxon>
        <taxon>Gammaproteobacteria</taxon>
        <taxon>Lysobacterales</taxon>
        <taxon>Lysobacteraceae</taxon>
        <taxon>Xanthomonas</taxon>
    </lineage>
</organism>
<dbReference type="RefSeq" id="WP_029828831.1">
    <property type="nucleotide sequence ID" value="NZ_CP026334.1"/>
</dbReference>
<protein>
    <recommendedName>
        <fullName evidence="3">Phage tail protein</fullName>
    </recommendedName>
</protein>
<evidence type="ECO:0000313" key="2">
    <source>
        <dbReference type="Proteomes" id="UP000175852"/>
    </source>
</evidence>
<sequence>MAFTQEQITSLESAIASGTLTVRYGDRQVTYHSLKEMRSLLTQMRSEFGASLGVRPRRRTMRLFQSGTGNG</sequence>
<dbReference type="NCBIfam" id="NF047331">
    <property type="entry name" value="phage_HTJ"/>
    <property type="match status" value="1"/>
</dbReference>
<evidence type="ECO:0008006" key="3">
    <source>
        <dbReference type="Google" id="ProtNLM"/>
    </source>
</evidence>
<gene>
    <name evidence="1" type="ORF">BIY41_09825</name>
</gene>
<dbReference type="AlphaFoldDB" id="A0AAX0I4V6"/>
<proteinExistence type="predicted"/>
<name>A0AAX0I4V6_XANCG</name>
<accession>A0AAX0I4V6</accession>
<evidence type="ECO:0000313" key="1">
    <source>
        <dbReference type="EMBL" id="OEY98655.1"/>
    </source>
</evidence>
<dbReference type="Proteomes" id="UP000175852">
    <property type="component" value="Unassembled WGS sequence"/>
</dbReference>
<comment type="caution">
    <text evidence="1">The sequence shown here is derived from an EMBL/GenBank/DDBJ whole genome shotgun (WGS) entry which is preliminary data.</text>
</comment>
<dbReference type="EMBL" id="MKCQ01000028">
    <property type="protein sequence ID" value="OEY98655.1"/>
    <property type="molecule type" value="Genomic_DNA"/>
</dbReference>